<dbReference type="InterPro" id="IPR036625">
    <property type="entry name" value="E3-bd_dom_sf"/>
</dbReference>
<dbReference type="Pfam" id="PF00198">
    <property type="entry name" value="2-oxoacid_dh"/>
    <property type="match status" value="1"/>
</dbReference>
<feature type="domain" description="Peripheral subunit-binding (PSBD)" evidence="9">
    <location>
        <begin position="298"/>
        <end position="335"/>
    </location>
</feature>
<protein>
    <recommendedName>
        <fullName evidence="6">Dihydrolipoamide acetyltransferase component of pyruvate dehydrogenase complex</fullName>
        <ecNumber evidence="6">2.3.1.-</ecNumber>
    </recommendedName>
</protein>
<comment type="caution">
    <text evidence="10">The sequence shown here is derived from an EMBL/GenBank/DDBJ whole genome shotgun (WGS) entry which is preliminary data.</text>
</comment>
<dbReference type="SUPFAM" id="SSF52777">
    <property type="entry name" value="CoA-dependent acyltransferases"/>
    <property type="match status" value="1"/>
</dbReference>
<feature type="domain" description="Lipoyl-binding" evidence="8">
    <location>
        <begin position="4"/>
        <end position="79"/>
    </location>
</feature>
<keyword evidence="5 6" id="KW-0012">Acyltransferase</keyword>
<feature type="compositionally biased region" description="Gly residues" evidence="7">
    <location>
        <begin position="223"/>
        <end position="237"/>
    </location>
</feature>
<dbReference type="InterPro" id="IPR000089">
    <property type="entry name" value="Biotin_lipoyl"/>
</dbReference>
<gene>
    <name evidence="10" type="ORF">GCU69_15015</name>
</gene>
<reference evidence="10 11" key="1">
    <citation type="submission" date="2019-10" db="EMBL/GenBank/DDBJ databases">
        <title>Streptomyces tenebrisbrunneis sp.nov., an endogenous actinomycete isolated from of Lycium ruthenicum.</title>
        <authorList>
            <person name="Ma L."/>
        </authorList>
    </citation>
    <scope>NUCLEOTIDE SEQUENCE [LARGE SCALE GENOMIC DNA]</scope>
    <source>
        <strain evidence="10 11">TRM 66187</strain>
    </source>
</reference>
<evidence type="ECO:0000256" key="4">
    <source>
        <dbReference type="ARBA" id="ARBA00022823"/>
    </source>
</evidence>
<dbReference type="Gene3D" id="2.40.50.100">
    <property type="match status" value="1"/>
</dbReference>
<organism evidence="10 11">
    <name type="scientific">Streptomyces lycii</name>
    <dbReference type="NCBI Taxonomy" id="2654337"/>
    <lineage>
        <taxon>Bacteria</taxon>
        <taxon>Bacillati</taxon>
        <taxon>Actinomycetota</taxon>
        <taxon>Actinomycetes</taxon>
        <taxon>Kitasatosporales</taxon>
        <taxon>Streptomycetaceae</taxon>
        <taxon>Streptomyces</taxon>
    </lineage>
</organism>
<dbReference type="RefSeq" id="WP_156206309.1">
    <property type="nucleotide sequence ID" value="NZ_WHPN01000281.1"/>
</dbReference>
<feature type="region of interest" description="Disordered" evidence="7">
    <location>
        <begin position="337"/>
        <end position="435"/>
    </location>
</feature>
<proteinExistence type="inferred from homology"/>
<dbReference type="Gene3D" id="3.30.559.10">
    <property type="entry name" value="Chloramphenicol acetyltransferase-like domain"/>
    <property type="match status" value="1"/>
</dbReference>
<dbReference type="SUPFAM" id="SSF47005">
    <property type="entry name" value="Peripheral subunit-binding domain of 2-oxo acid dehydrogenase complex"/>
    <property type="match status" value="1"/>
</dbReference>
<evidence type="ECO:0000256" key="5">
    <source>
        <dbReference type="ARBA" id="ARBA00023315"/>
    </source>
</evidence>
<name>A0ABQ7FHY4_9ACTN</name>
<dbReference type="InterPro" id="IPR001078">
    <property type="entry name" value="2-oxoacid_DH_actylTfrase"/>
</dbReference>
<feature type="compositionally biased region" description="Low complexity" evidence="7">
    <location>
        <begin position="205"/>
        <end position="222"/>
    </location>
</feature>
<comment type="similarity">
    <text evidence="2 6">Belongs to the 2-oxoacid dehydrogenase family.</text>
</comment>
<dbReference type="PROSITE" id="PS50968">
    <property type="entry name" value="BIOTINYL_LIPOYL"/>
    <property type="match status" value="1"/>
</dbReference>
<dbReference type="InterPro" id="IPR050743">
    <property type="entry name" value="2-oxoacid_DH_E2_comp"/>
</dbReference>
<evidence type="ECO:0000256" key="7">
    <source>
        <dbReference type="SAM" id="MobiDB-lite"/>
    </source>
</evidence>
<dbReference type="Pfam" id="PF02817">
    <property type="entry name" value="E3_binding"/>
    <property type="match status" value="1"/>
</dbReference>
<evidence type="ECO:0000313" key="11">
    <source>
        <dbReference type="Proteomes" id="UP000621266"/>
    </source>
</evidence>
<dbReference type="InterPro" id="IPR011053">
    <property type="entry name" value="Single_hybrid_motif"/>
</dbReference>
<evidence type="ECO:0000259" key="9">
    <source>
        <dbReference type="PROSITE" id="PS51826"/>
    </source>
</evidence>
<keyword evidence="11" id="KW-1185">Reference proteome</keyword>
<dbReference type="PROSITE" id="PS51826">
    <property type="entry name" value="PSBD"/>
    <property type="match status" value="1"/>
</dbReference>
<dbReference type="EC" id="2.3.1.-" evidence="6"/>
<feature type="region of interest" description="Disordered" evidence="7">
    <location>
        <begin position="89"/>
        <end position="293"/>
    </location>
</feature>
<evidence type="ECO:0000256" key="3">
    <source>
        <dbReference type="ARBA" id="ARBA00022679"/>
    </source>
</evidence>
<dbReference type="Proteomes" id="UP000621266">
    <property type="component" value="Unassembled WGS sequence"/>
</dbReference>
<keyword evidence="4 6" id="KW-0450">Lipoyl</keyword>
<dbReference type="CDD" id="cd06849">
    <property type="entry name" value="lipoyl_domain"/>
    <property type="match status" value="1"/>
</dbReference>
<sequence>MPVVREFALPDLGEGLTEAEIVRWLVEVGDVVRVDQPVVEVETAKAMVEVPCPYGGVVTARFGEEGTELPVGAALLTVAVGAEAPVAGGEAGTGGTDSGAGGAADRGGNGPGAGAAPASGGRGGPGRDGGRSGVPAADPEAEGSGNVLVGYGTAAPAARRRRVRPNGPAGEAEVRGDRESAASGGGRSGPVERDGSTLPEGGAWPPQEGPAAQRPGGAPRGVRAGGPGGVHGDGGTAAPGTAAAEPSGGDPSEAASEFWQPLDGIEGRAPGAGTARSEGAAAGRGGPDRTVTGGPVAVISPLVRRLAREHGIDLRRLAGSGPDGLILRADVERAVRSGAGGPGAAARDTRGGTDSPPAEPYAVQGPMDADPRGQSRTAVPAGHAGEARTGTEPFADAVPGSPAGAEPVAGAGPGQRPVEEAPSGDGRGLRSDRVPLRGVRGAVADKLSRSRREIPDATTWVDADATELLAARAAMNAAGGPKISLLALMARITTAALARYPELNSTVDAEAREVVRLPRIHLGFAAQTDRGLMVPVVRDAHLLDAEGLSREFARLTEAARSGRLTPAELTGGTFTLNNYGVFGVDGSTPIINHPEAAMLGVGRIVPKPWVHGGELAVRQVVQLSFTFDHRVCDGGTAGGFLRYVADCVEHPAVLLRTL</sequence>
<dbReference type="InterPro" id="IPR023213">
    <property type="entry name" value="CAT-like_dom_sf"/>
</dbReference>
<feature type="compositionally biased region" description="Low complexity" evidence="7">
    <location>
        <begin position="397"/>
        <end position="410"/>
    </location>
</feature>
<keyword evidence="3 6" id="KW-0808">Transferase</keyword>
<evidence type="ECO:0000313" key="10">
    <source>
        <dbReference type="EMBL" id="KAF4408265.1"/>
    </source>
</evidence>
<feature type="compositionally biased region" description="Low complexity" evidence="7">
    <location>
        <begin position="238"/>
        <end position="249"/>
    </location>
</feature>
<evidence type="ECO:0000256" key="2">
    <source>
        <dbReference type="ARBA" id="ARBA00007317"/>
    </source>
</evidence>
<feature type="compositionally biased region" description="Low complexity" evidence="7">
    <location>
        <begin position="271"/>
        <end position="281"/>
    </location>
</feature>
<dbReference type="PANTHER" id="PTHR43178:SF5">
    <property type="entry name" value="LIPOAMIDE ACYLTRANSFERASE COMPONENT OF BRANCHED-CHAIN ALPHA-KETO ACID DEHYDROGENASE COMPLEX, MITOCHONDRIAL"/>
    <property type="match status" value="1"/>
</dbReference>
<comment type="cofactor">
    <cofactor evidence="1 6">
        <name>(R)-lipoate</name>
        <dbReference type="ChEBI" id="CHEBI:83088"/>
    </cofactor>
</comment>
<accession>A0ABQ7FHY4</accession>
<dbReference type="PANTHER" id="PTHR43178">
    <property type="entry name" value="DIHYDROLIPOAMIDE ACETYLTRANSFERASE COMPONENT OF PYRUVATE DEHYDROGENASE COMPLEX"/>
    <property type="match status" value="1"/>
</dbReference>
<evidence type="ECO:0000259" key="8">
    <source>
        <dbReference type="PROSITE" id="PS50968"/>
    </source>
</evidence>
<dbReference type="SUPFAM" id="SSF51230">
    <property type="entry name" value="Single hybrid motif"/>
    <property type="match status" value="1"/>
</dbReference>
<dbReference type="Gene3D" id="4.10.320.10">
    <property type="entry name" value="E3-binding domain"/>
    <property type="match status" value="1"/>
</dbReference>
<dbReference type="Pfam" id="PF00364">
    <property type="entry name" value="Biotin_lipoyl"/>
    <property type="match status" value="1"/>
</dbReference>
<evidence type="ECO:0000256" key="6">
    <source>
        <dbReference type="RuleBase" id="RU003423"/>
    </source>
</evidence>
<feature type="compositionally biased region" description="Gly residues" evidence="7">
    <location>
        <begin position="89"/>
        <end position="113"/>
    </location>
</feature>
<dbReference type="EMBL" id="WHPN01000281">
    <property type="protein sequence ID" value="KAF4408265.1"/>
    <property type="molecule type" value="Genomic_DNA"/>
</dbReference>
<evidence type="ECO:0000256" key="1">
    <source>
        <dbReference type="ARBA" id="ARBA00001938"/>
    </source>
</evidence>
<dbReference type="InterPro" id="IPR004167">
    <property type="entry name" value="PSBD"/>
</dbReference>